<evidence type="ECO:0000256" key="1">
    <source>
        <dbReference type="ARBA" id="ARBA00008710"/>
    </source>
</evidence>
<dbReference type="NCBIfam" id="TIGR00026">
    <property type="entry name" value="hi_GC_TIGR00026"/>
    <property type="match status" value="1"/>
</dbReference>
<evidence type="ECO:0000256" key="2">
    <source>
        <dbReference type="ARBA" id="ARBA00049106"/>
    </source>
</evidence>
<reference evidence="3 4" key="1">
    <citation type="submission" date="2019-11" db="EMBL/GenBank/DDBJ databases">
        <title>Draft genome of Amycolatopsis RM579.</title>
        <authorList>
            <person name="Duangmal K."/>
            <person name="Mingma R."/>
        </authorList>
    </citation>
    <scope>NUCLEOTIDE SEQUENCE [LARGE SCALE GENOMIC DNA]</scope>
    <source>
        <strain evidence="3 4">RM579</strain>
    </source>
</reference>
<gene>
    <name evidence="3" type="ORF">GKO32_19145</name>
</gene>
<organism evidence="3 4">
    <name type="scientific">Amycolatopsis pithecellobii</name>
    <dbReference type="NCBI Taxonomy" id="664692"/>
    <lineage>
        <taxon>Bacteria</taxon>
        <taxon>Bacillati</taxon>
        <taxon>Actinomycetota</taxon>
        <taxon>Actinomycetes</taxon>
        <taxon>Pseudonocardiales</taxon>
        <taxon>Pseudonocardiaceae</taxon>
        <taxon>Amycolatopsis</taxon>
    </lineage>
</organism>
<keyword evidence="4" id="KW-1185">Reference proteome</keyword>
<dbReference type="SUPFAM" id="SSF50475">
    <property type="entry name" value="FMN-binding split barrel"/>
    <property type="match status" value="1"/>
</dbReference>
<dbReference type="InterPro" id="IPR004378">
    <property type="entry name" value="F420H2_quin_Rdtase"/>
</dbReference>
<evidence type="ECO:0000313" key="3">
    <source>
        <dbReference type="EMBL" id="MTD56077.1"/>
    </source>
</evidence>
<comment type="caution">
    <text evidence="3">The sequence shown here is derived from an EMBL/GenBank/DDBJ whole genome shotgun (WGS) entry which is preliminary data.</text>
</comment>
<comment type="similarity">
    <text evidence="1">Belongs to the F420H(2)-dependent quinone reductase family.</text>
</comment>
<dbReference type="GO" id="GO:0016491">
    <property type="term" value="F:oxidoreductase activity"/>
    <property type="evidence" value="ECO:0007669"/>
    <property type="project" value="InterPro"/>
</dbReference>
<sequence length="135" mass="14959">MSDFNKSIIAEFRDNEGKVGGTFAGETLLLLHTTGAHSGKAYVTPLICLPDGERQLIFASNAGGDTHPAWYHNLKANPDTTIEIGVEKVQVRATEAQGDERDRLWGRLVEHNPVFGEYQKKTSRVIPVFVLEPVR</sequence>
<comment type="catalytic activity">
    <reaction evidence="2">
        <text>oxidized coenzyme F420-(gamma-L-Glu)(n) + a quinol + H(+) = reduced coenzyme F420-(gamma-L-Glu)(n) + a quinone</text>
        <dbReference type="Rhea" id="RHEA:39663"/>
        <dbReference type="Rhea" id="RHEA-COMP:12939"/>
        <dbReference type="Rhea" id="RHEA-COMP:14378"/>
        <dbReference type="ChEBI" id="CHEBI:15378"/>
        <dbReference type="ChEBI" id="CHEBI:24646"/>
        <dbReference type="ChEBI" id="CHEBI:132124"/>
        <dbReference type="ChEBI" id="CHEBI:133980"/>
        <dbReference type="ChEBI" id="CHEBI:139511"/>
    </reaction>
</comment>
<accession>A0A6N7YSR3</accession>
<proteinExistence type="inferred from homology"/>
<dbReference type="Proteomes" id="UP000440096">
    <property type="component" value="Unassembled WGS sequence"/>
</dbReference>
<dbReference type="PANTHER" id="PTHR39428">
    <property type="entry name" value="F420H(2)-DEPENDENT QUINONE REDUCTASE RV1261C"/>
    <property type="match status" value="1"/>
</dbReference>
<dbReference type="AlphaFoldDB" id="A0A6N7YSR3"/>
<dbReference type="GO" id="GO:0005886">
    <property type="term" value="C:plasma membrane"/>
    <property type="evidence" value="ECO:0007669"/>
    <property type="project" value="TreeGrafter"/>
</dbReference>
<dbReference type="OrthoDB" id="8225825at2"/>
<dbReference type="Pfam" id="PF04075">
    <property type="entry name" value="F420H2_quin_red"/>
    <property type="match status" value="1"/>
</dbReference>
<dbReference type="Gene3D" id="2.30.110.10">
    <property type="entry name" value="Electron Transport, Fmn-binding Protein, Chain A"/>
    <property type="match status" value="1"/>
</dbReference>
<dbReference type="EMBL" id="WMBA01000029">
    <property type="protein sequence ID" value="MTD56077.1"/>
    <property type="molecule type" value="Genomic_DNA"/>
</dbReference>
<dbReference type="InterPro" id="IPR012349">
    <property type="entry name" value="Split_barrel_FMN-bd"/>
</dbReference>
<protein>
    <submittedName>
        <fullName evidence="3">Nitroreductase family deazaflavin-dependent oxidoreductase</fullName>
    </submittedName>
</protein>
<evidence type="ECO:0000313" key="4">
    <source>
        <dbReference type="Proteomes" id="UP000440096"/>
    </source>
</evidence>
<dbReference type="GO" id="GO:0070967">
    <property type="term" value="F:coenzyme F420 binding"/>
    <property type="evidence" value="ECO:0007669"/>
    <property type="project" value="TreeGrafter"/>
</dbReference>
<dbReference type="PANTHER" id="PTHR39428:SF1">
    <property type="entry name" value="F420H(2)-DEPENDENT QUINONE REDUCTASE RV1261C"/>
    <property type="match status" value="1"/>
</dbReference>
<name>A0A6N7YSR3_9PSEU</name>